<dbReference type="PANTHER" id="PTHR39607">
    <property type="entry name" value="XANTHOCILLIN BIOSYNTHESIS CLUSTER TRANSCRIPTION FACTOR XANC-RELATED"/>
    <property type="match status" value="1"/>
</dbReference>
<evidence type="ECO:0000313" key="2">
    <source>
        <dbReference type="EMBL" id="TGO13045.1"/>
    </source>
</evidence>
<comment type="caution">
    <text evidence="2">The sequence shown here is derived from an EMBL/GenBank/DDBJ whole genome shotgun (WGS) entry which is preliminary data.</text>
</comment>
<evidence type="ECO:0008006" key="4">
    <source>
        <dbReference type="Google" id="ProtNLM"/>
    </source>
</evidence>
<organism evidence="2 3">
    <name type="scientific">Botrytis tulipae</name>
    <dbReference type="NCBI Taxonomy" id="87230"/>
    <lineage>
        <taxon>Eukaryota</taxon>
        <taxon>Fungi</taxon>
        <taxon>Dikarya</taxon>
        <taxon>Ascomycota</taxon>
        <taxon>Pezizomycotina</taxon>
        <taxon>Leotiomycetes</taxon>
        <taxon>Helotiales</taxon>
        <taxon>Sclerotiniaceae</taxon>
        <taxon>Botrytis</taxon>
    </lineage>
</organism>
<keyword evidence="3" id="KW-1185">Reference proteome</keyword>
<feature type="compositionally biased region" description="Polar residues" evidence="1">
    <location>
        <begin position="20"/>
        <end position="35"/>
    </location>
</feature>
<dbReference type="EMBL" id="PQXH01000078">
    <property type="protein sequence ID" value="TGO13045.1"/>
    <property type="molecule type" value="Genomic_DNA"/>
</dbReference>
<dbReference type="PANTHER" id="PTHR39607:SF3">
    <property type="entry name" value="BZIP DOMAIN-CONTAINING PROTEIN"/>
    <property type="match status" value="1"/>
</dbReference>
<protein>
    <recommendedName>
        <fullName evidence="4">BZIP domain-containing protein</fullName>
    </recommendedName>
</protein>
<dbReference type="OrthoDB" id="3565340at2759"/>
<dbReference type="InterPro" id="IPR052635">
    <property type="entry name" value="Sec_Metab_Biosynth_Reg"/>
</dbReference>
<dbReference type="GO" id="GO:0003700">
    <property type="term" value="F:DNA-binding transcription factor activity"/>
    <property type="evidence" value="ECO:0007669"/>
    <property type="project" value="InterPro"/>
</dbReference>
<dbReference type="InterPro" id="IPR046347">
    <property type="entry name" value="bZIP_sf"/>
</dbReference>
<evidence type="ECO:0000313" key="3">
    <source>
        <dbReference type="Proteomes" id="UP000297777"/>
    </source>
</evidence>
<dbReference type="SUPFAM" id="SSF57959">
    <property type="entry name" value="Leucine zipper domain"/>
    <property type="match status" value="1"/>
</dbReference>
<accession>A0A4Z1EL04</accession>
<feature type="compositionally biased region" description="Polar residues" evidence="1">
    <location>
        <begin position="154"/>
        <end position="164"/>
    </location>
</feature>
<evidence type="ECO:0000256" key="1">
    <source>
        <dbReference type="SAM" id="MobiDB-lite"/>
    </source>
</evidence>
<reference evidence="2 3" key="1">
    <citation type="submission" date="2017-12" db="EMBL/GenBank/DDBJ databases">
        <title>Comparative genomics of Botrytis spp.</title>
        <authorList>
            <person name="Valero-Jimenez C.A."/>
            <person name="Tapia P."/>
            <person name="Veloso J."/>
            <person name="Silva-Moreno E."/>
            <person name="Staats M."/>
            <person name="Valdes J.H."/>
            <person name="Van Kan J.A.L."/>
        </authorList>
    </citation>
    <scope>NUCLEOTIDE SEQUENCE [LARGE SCALE GENOMIC DNA]</scope>
    <source>
        <strain evidence="2 3">Bt9001</strain>
    </source>
</reference>
<feature type="region of interest" description="Disordered" evidence="1">
    <location>
        <begin position="154"/>
        <end position="177"/>
    </location>
</feature>
<dbReference type="Proteomes" id="UP000297777">
    <property type="component" value="Unassembled WGS sequence"/>
</dbReference>
<feature type="region of interest" description="Disordered" evidence="1">
    <location>
        <begin position="14"/>
        <end position="46"/>
    </location>
</feature>
<sequence>MDFASLLLNPAMSEIPATPHPTSVSTHNSQISHQLSAPDDDEDWSKVSDQRARKRIQNRIAQRNYRTNLKRRIEELERQTTVAQVGTKSSVGLALDDNFHYYHDLRHFDGNHKHYATCAYQNQLPRNIGYGASLHQQSRCGDPRSHIEQEMLDSLSSPDPTATHPQAKARQPNHRNLDHIITYSPALSNRTHGSMPVMANKSLNGNSSSPRDVVKQSSFSTMLNSLGEDFDRNTLIDEAHTWNEPCGASYPHFYRDTEENPLASPHEENFQDDIAMSYIDSAIFPVDAPQERYPERTASKHPRSCKIFGEDTEKSVAETMSSTPKAINPEPKESTANMPSVPVEGASFNERLNFLLECSRIVGFTDFDSVISSYYTADFSDDSVVASVQRLSRRRGLPKVLVALRENAVNWTQWEAQGYLDETFKSAEDLLVAECTNREECDTIIGILAGNSPLANGHIAPVEISAAQAQKKFQVMLPNLWSLVSALTTDVAAVHSQNRSHVILAIVSLLYLSKKASAKHLRLWIGTCLNTGEKSD</sequence>
<proteinExistence type="predicted"/>
<dbReference type="AlphaFoldDB" id="A0A4Z1EL04"/>
<dbReference type="CDD" id="cd14688">
    <property type="entry name" value="bZIP_YAP"/>
    <property type="match status" value="1"/>
</dbReference>
<name>A0A4Z1EL04_9HELO</name>
<gene>
    <name evidence="2" type="ORF">BTUL_0078g00560</name>
</gene>